<dbReference type="Proteomes" id="UP001516400">
    <property type="component" value="Unassembled WGS sequence"/>
</dbReference>
<dbReference type="EMBL" id="JABFTP020000185">
    <property type="protein sequence ID" value="KAL3287662.1"/>
    <property type="molecule type" value="Genomic_DNA"/>
</dbReference>
<protein>
    <submittedName>
        <fullName evidence="1">Uncharacterized protein</fullName>
    </submittedName>
</protein>
<organism evidence="1 2">
    <name type="scientific">Cryptolaemus montrouzieri</name>
    <dbReference type="NCBI Taxonomy" id="559131"/>
    <lineage>
        <taxon>Eukaryota</taxon>
        <taxon>Metazoa</taxon>
        <taxon>Ecdysozoa</taxon>
        <taxon>Arthropoda</taxon>
        <taxon>Hexapoda</taxon>
        <taxon>Insecta</taxon>
        <taxon>Pterygota</taxon>
        <taxon>Neoptera</taxon>
        <taxon>Endopterygota</taxon>
        <taxon>Coleoptera</taxon>
        <taxon>Polyphaga</taxon>
        <taxon>Cucujiformia</taxon>
        <taxon>Coccinelloidea</taxon>
        <taxon>Coccinellidae</taxon>
        <taxon>Scymninae</taxon>
        <taxon>Scymnini</taxon>
        <taxon>Cryptolaemus</taxon>
    </lineage>
</organism>
<evidence type="ECO:0000313" key="2">
    <source>
        <dbReference type="Proteomes" id="UP001516400"/>
    </source>
</evidence>
<keyword evidence="2" id="KW-1185">Reference proteome</keyword>
<name>A0ABD2P9H9_9CUCU</name>
<proteinExistence type="predicted"/>
<gene>
    <name evidence="1" type="ORF">HHI36_002129</name>
</gene>
<sequence length="85" mass="10356">MPKRDYKRERSYHRPKGIARILQELEDEDSMQHRKDIVEDANDYEEERIDYDNHYSDSEQEFDRADVEGDLHFGENFQNYIGKDN</sequence>
<reference evidence="1 2" key="1">
    <citation type="journal article" date="2021" name="BMC Biol.">
        <title>Horizontally acquired antibacterial genes associated with adaptive radiation of ladybird beetles.</title>
        <authorList>
            <person name="Li H.S."/>
            <person name="Tang X.F."/>
            <person name="Huang Y.H."/>
            <person name="Xu Z.Y."/>
            <person name="Chen M.L."/>
            <person name="Du X.Y."/>
            <person name="Qiu B.Y."/>
            <person name="Chen P.T."/>
            <person name="Zhang W."/>
            <person name="Slipinski A."/>
            <person name="Escalona H.E."/>
            <person name="Waterhouse R.M."/>
            <person name="Zwick A."/>
            <person name="Pang H."/>
        </authorList>
    </citation>
    <scope>NUCLEOTIDE SEQUENCE [LARGE SCALE GENOMIC DNA]</scope>
    <source>
        <strain evidence="1">SYSU2018</strain>
    </source>
</reference>
<accession>A0ABD2P9H9</accession>
<evidence type="ECO:0000313" key="1">
    <source>
        <dbReference type="EMBL" id="KAL3287662.1"/>
    </source>
</evidence>
<dbReference type="AlphaFoldDB" id="A0ABD2P9H9"/>
<comment type="caution">
    <text evidence="1">The sequence shown here is derived from an EMBL/GenBank/DDBJ whole genome shotgun (WGS) entry which is preliminary data.</text>
</comment>